<evidence type="ECO:0000313" key="2">
    <source>
        <dbReference type="Proteomes" id="UP000010077"/>
    </source>
</evidence>
<dbReference type="HOGENOM" id="CLU_3181430_0_0_5"/>
<dbReference type="EMBL" id="CP003539">
    <property type="protein sequence ID" value="AFX98483.1"/>
    <property type="molecule type" value="Genomic_DNA"/>
</dbReference>
<reference evidence="1 2" key="1">
    <citation type="journal article" date="2012" name="Proc. Natl. Acad. Sci. U.S.A.">
        <title>Genome streamlining and chemical defense in a coral reef symbiosis.</title>
        <authorList>
            <person name="Kwan J.C."/>
            <person name="Donia M.S."/>
            <person name="Han A.W."/>
            <person name="Hirose E."/>
            <person name="Haygood M.G."/>
            <person name="Schmidt E.W."/>
        </authorList>
    </citation>
    <scope>NUCLEOTIDE SEQUENCE [LARGE SCALE GENOMIC DNA]</scope>
    <source>
        <strain evidence="1 2">L2</strain>
    </source>
</reference>
<gene>
    <name evidence="1" type="ORF">A1OE_283</name>
</gene>
<sequence length="46" mass="5879">MLGYFYLFIHLINKFYIYYEHIKNMAYRIHRRCNIIKYKLFSTLII</sequence>
<dbReference type="Proteomes" id="UP000010077">
    <property type="component" value="Chromosome"/>
</dbReference>
<accession>K7Z3E5</accession>
<name>K7Z3E5_9PROT</name>
<organism evidence="1 2">
    <name type="scientific">Candidatus Endolissoclinum faulkneri L2</name>
    <dbReference type="NCBI Taxonomy" id="1193729"/>
    <lineage>
        <taxon>Bacteria</taxon>
        <taxon>Pseudomonadati</taxon>
        <taxon>Pseudomonadota</taxon>
        <taxon>Alphaproteobacteria</taxon>
        <taxon>Rhodospirillales</taxon>
        <taxon>Rhodospirillaceae</taxon>
        <taxon>Candidatus Endolissoclinum</taxon>
    </lineage>
</organism>
<protein>
    <submittedName>
        <fullName evidence="1">Uncharacterized protein</fullName>
    </submittedName>
</protein>
<evidence type="ECO:0000313" key="1">
    <source>
        <dbReference type="EMBL" id="AFX98483.1"/>
    </source>
</evidence>
<dbReference type="KEGG" id="thal:A1OE_283"/>
<dbReference type="AlphaFoldDB" id="K7Z3E5"/>
<proteinExistence type="predicted"/>
<keyword evidence="2" id="KW-1185">Reference proteome</keyword>